<comment type="caution">
    <text evidence="3">The sequence shown here is derived from an EMBL/GenBank/DDBJ whole genome shotgun (WGS) entry which is preliminary data.</text>
</comment>
<dbReference type="PANTHER" id="PTHR24006:SF827">
    <property type="entry name" value="UBIQUITIN CARBOXYL-TERMINAL HYDROLASE 34"/>
    <property type="match status" value="1"/>
</dbReference>
<dbReference type="Pfam" id="PF00443">
    <property type="entry name" value="UCH"/>
    <property type="match status" value="1"/>
</dbReference>
<dbReference type="GO" id="GO:0004843">
    <property type="term" value="F:cysteine-type deubiquitinase activity"/>
    <property type="evidence" value="ECO:0007669"/>
    <property type="project" value="InterPro"/>
</dbReference>
<name>A0AAN6QAB6_9PEZI</name>
<dbReference type="GO" id="GO:0005634">
    <property type="term" value="C:nucleus"/>
    <property type="evidence" value="ECO:0007669"/>
    <property type="project" value="TreeGrafter"/>
</dbReference>
<dbReference type="InterPro" id="IPR021905">
    <property type="entry name" value="DUF3517"/>
</dbReference>
<reference evidence="3" key="1">
    <citation type="journal article" date="2023" name="Mol. Phylogenet. Evol.">
        <title>Genome-scale phylogeny and comparative genomics of the fungal order Sordariales.</title>
        <authorList>
            <person name="Hensen N."/>
            <person name="Bonometti L."/>
            <person name="Westerberg I."/>
            <person name="Brannstrom I.O."/>
            <person name="Guillou S."/>
            <person name="Cros-Aarteil S."/>
            <person name="Calhoun S."/>
            <person name="Haridas S."/>
            <person name="Kuo A."/>
            <person name="Mondo S."/>
            <person name="Pangilinan J."/>
            <person name="Riley R."/>
            <person name="LaButti K."/>
            <person name="Andreopoulos B."/>
            <person name="Lipzen A."/>
            <person name="Chen C."/>
            <person name="Yan M."/>
            <person name="Daum C."/>
            <person name="Ng V."/>
            <person name="Clum A."/>
            <person name="Steindorff A."/>
            <person name="Ohm R.A."/>
            <person name="Martin F."/>
            <person name="Silar P."/>
            <person name="Natvig D.O."/>
            <person name="Lalanne C."/>
            <person name="Gautier V."/>
            <person name="Ament-Velasquez S.L."/>
            <person name="Kruys A."/>
            <person name="Hutchinson M.I."/>
            <person name="Powell A.J."/>
            <person name="Barry K."/>
            <person name="Miller A.N."/>
            <person name="Grigoriev I.V."/>
            <person name="Debuchy R."/>
            <person name="Gladieux P."/>
            <person name="Hiltunen Thoren M."/>
            <person name="Johannesson H."/>
        </authorList>
    </citation>
    <scope>NUCLEOTIDE SEQUENCE</scope>
    <source>
        <strain evidence="3">CBS 757.83</strain>
    </source>
</reference>
<dbReference type="Pfam" id="PF12030">
    <property type="entry name" value="DUF3517"/>
    <property type="match status" value="1"/>
</dbReference>
<feature type="compositionally biased region" description="Low complexity" evidence="1">
    <location>
        <begin position="122"/>
        <end position="140"/>
    </location>
</feature>
<feature type="compositionally biased region" description="Polar residues" evidence="1">
    <location>
        <begin position="40"/>
        <end position="73"/>
    </location>
</feature>
<accession>A0AAN6QAB6</accession>
<dbReference type="InterPro" id="IPR038765">
    <property type="entry name" value="Papain-like_cys_pep_sf"/>
</dbReference>
<evidence type="ECO:0000259" key="2">
    <source>
        <dbReference type="PROSITE" id="PS50235"/>
    </source>
</evidence>
<proteinExistence type="predicted"/>
<feature type="domain" description="USP" evidence="2">
    <location>
        <begin position="1622"/>
        <end position="1950"/>
    </location>
</feature>
<gene>
    <name evidence="3" type="ORF">N658DRAFT_21639</name>
</gene>
<organism evidence="3 4">
    <name type="scientific">Parathielavia hyrcaniae</name>
    <dbReference type="NCBI Taxonomy" id="113614"/>
    <lineage>
        <taxon>Eukaryota</taxon>
        <taxon>Fungi</taxon>
        <taxon>Dikarya</taxon>
        <taxon>Ascomycota</taxon>
        <taxon>Pezizomycotina</taxon>
        <taxon>Sordariomycetes</taxon>
        <taxon>Sordariomycetidae</taxon>
        <taxon>Sordariales</taxon>
        <taxon>Chaetomiaceae</taxon>
        <taxon>Parathielavia</taxon>
    </lineage>
</organism>
<dbReference type="SUPFAM" id="SSF54001">
    <property type="entry name" value="Cysteine proteinases"/>
    <property type="match status" value="1"/>
</dbReference>
<dbReference type="PROSITE" id="PS50235">
    <property type="entry name" value="USP_3"/>
    <property type="match status" value="1"/>
</dbReference>
<keyword evidence="4" id="KW-1185">Reference proteome</keyword>
<dbReference type="InterPro" id="IPR018200">
    <property type="entry name" value="USP_CS"/>
</dbReference>
<dbReference type="CDD" id="cd02659">
    <property type="entry name" value="peptidase_C19C"/>
    <property type="match status" value="1"/>
</dbReference>
<sequence>MAQASAADLSRDRAVSSEPCSTRPNPFDDSDLARKRRRTSLASGSRSRSVETLDSPTSSPVTGTSAPDLQNDSAMKIDSDLSIPTTPEQHHQHLNNELASEPRSSRVTINVRTPSRPPGPVPSSALSPSPTGATPPSAESPTDDQQLSPEKSEAAMPPNGTSVDAPMPSRSDSGSPPIEIVSMSGEDDADFDDDDSITMLDESGRSLPYDPTISFPFHDVTESYLETVIRLLQYLPTHEQVPRAFIEWIDKYLDYAKAAAPRAVEESYFGYREVWQPVPQLILHMVNRKSVYPRAKDLRQDIFAFYRSFAQLTAFFVEFDLRAFRNPASSDQERLQSLASPPYLYALGALTRREEVTWHASHLRSGEDDWSYGAEIAAILDTFQNFPAAQGGSLANVRQLAVAELRFASQSPKLVTEHLANLCLVGGNVLKYGFRNAHFPGQQVTELARRNISRMYTFFTSMSAMLADMVDKSLNQLSSESAGSLIEGLTETYQTCLATSGVVPPEILNQHLQARPPIAAHHVPEAMAYHWRFTHFVKLIKSSQMQLRVMAVSTMCSDLVALYRKHAETAGDESTAALLLYISDFLLSTGLVNYILGPTCHPEITLESSNVVGFLVVSNTYSRAHTDALWQTVTSTQDPRVSDALIRMIGRIANLFSQESLLYFCEKLNTVPVEVFGSSTREFCDQVLKQILGRFQECLLTNSAPFDLCVRLIRQSSCLGSQSPVAHPDLQQFAIQKLDTLLSHGPDQEGRWRIYCDCLGDIASRSPSTIGSLWVLKMATRFYNLRDLHELTSQHDLTRLLIEELAVAVPAAKAAGFPAVISGPQNGPRKDLLTALIFHEPGSIAKELGRILWDLLVGAEAACKEDRDAAWHILTMAMKRSQGENPFASTCFAEYLPSLDPRLFCQGALDFVREGVMPLVNDPSSIVLDDDDNPKHPGIEMLWRIALTAPTGTVEKGAIHALVRDVYIESRSIQSFSHYRARKVHLALVDRCLRQLSSAAQELKAFADGSSSDTDSMSVSATDQQVHDQELLFIRSLAVLREFHHLHQAKPEFSAPDMRSLVLESPKDVEGDSAELKYQSFDGDTQTTVMPLNIGKRNTAASLLASLREATGFESYRIYYRGRPFVPQESDICKSLEDLQIHNGIILVKREPEAPASPRMPQGASPVEIEILSHFDQLWEYLSMDEKLAREIYGFLVKLPADEKVLDAINNPSLGFATTFPLGQPFKSLYAVHALHEYLGSSRPTTADFGAEDLIPEPDGNLGPRAAFLLRTMSLVVTAILDPQVVAQCPNQELQIQLGSALVELLVSLLGDPDLPASAAESLTAPLLDRLLAILSVGTSANCPKKATKHVALCLQGILECCSMNNIFMSAFASHPEVPGMLGDLALRDPRVSVRQTTALLIRQKSGTVVEGERREETSPIFARFRDFFWPVISRLVKPAVANRSNSAEILDLSFDMLQILEEAQSETLKLKQLSKEWFSILLGYTTSEDLTKPAEVDVVAAGFIRLVHYITCTISERVGRDILPVSGVGRRIFWKHLFPPREDWATRLGHARPVACPQTRGWLMEIIFTLVKDDPTQFMWLLEDMGDLVPVYSEQEGDSYTYDLPQQFERAKAIRAPCGYAGLRNLSNTCYFNSLLSQLFMNVDFREFMLGAAVRDRNYSQCLLWQTQKLFSFMQDSVRPFISPEECVASIKTYEDTQIDVVIQMDVDEFYNLLFDRWEGQFLTSEDKNRFRLFYGGQLVQQVRSQECEHVSERLEPFSAIQCDIKGKSSLQESLQAYVDGEIMEGDNKYKCSTCDRHVDAVKRACLKDIPDNLIFHLKRFDFNLRTMQRSKINDYFAFPDKIDMRPYTIDHLSNPTEDMPEDVFELVGVLVHTGTAESGHYYSYVRERPADGDAQTWVEFNDETVTQWNPELMANSCFGGPDYQPQFQPGNTVFEKQYSAYMLFYQRSSSLAKNQELLQRPGRSVPFGVKMPEDIQEYINEENSFLLRRHCLFDPSQIQFVCLALFQLKSLQFGGCSRDHTLETHALVMAFGHLDQVASRTKDVPDFHILLSRIRAMCESCPRCSLAVYNYLSTYPFVLRSMLQRNLDEDVRQGTANLVVRVLELIKERVPVQYGIPPTEADDGDEADVFDMQPSVIDGVIRMLEVLWQSFHAHLRSWPEVFNFMLAFVKLGRHELAAFLQQTHFLKWLLWIVWADTSAEASLSVQFAKLVAVVARRLPNRPPSYESIIALLDYLLAHVRLTYSVGGHATGAISAKERVRLSTDLDQPFDVTRAEADILHHMGPRAIPVNTFVDRLISIDQNPSATYSIIANLMRQSRHMENAVFHTLLHRITGQIGHSVSPYLRVAASVFCVVASDAGIIGDLVKHTAQQCLCLQNTEGKAFLDFWRETFDDERERSGETVHQVMLAGLDMVPEWAPGLLGYFDASAIEGTEQFLQEKIFQYRTFRPANDDEPQEARELTEKMRLTARALGLRCLLFLRDNYVVRNAEVTERAVGGLQRAIRNCAKYFNLREPAEDDEAAMFVQLNQSKWPTHSPPCLQTSLAEK</sequence>
<dbReference type="GO" id="GO:0005829">
    <property type="term" value="C:cytosol"/>
    <property type="evidence" value="ECO:0007669"/>
    <property type="project" value="TreeGrafter"/>
</dbReference>
<protein>
    <recommendedName>
        <fullName evidence="2">USP domain-containing protein</fullName>
    </recommendedName>
</protein>
<feature type="region of interest" description="Disordered" evidence="1">
    <location>
        <begin position="1"/>
        <end position="191"/>
    </location>
</feature>
<reference evidence="3" key="2">
    <citation type="submission" date="2023-05" db="EMBL/GenBank/DDBJ databases">
        <authorList>
            <consortium name="Lawrence Berkeley National Laboratory"/>
            <person name="Steindorff A."/>
            <person name="Hensen N."/>
            <person name="Bonometti L."/>
            <person name="Westerberg I."/>
            <person name="Brannstrom I.O."/>
            <person name="Guillou S."/>
            <person name="Cros-Aarteil S."/>
            <person name="Calhoun S."/>
            <person name="Haridas S."/>
            <person name="Kuo A."/>
            <person name="Mondo S."/>
            <person name="Pangilinan J."/>
            <person name="Riley R."/>
            <person name="Labutti K."/>
            <person name="Andreopoulos B."/>
            <person name="Lipzen A."/>
            <person name="Chen C."/>
            <person name="Yanf M."/>
            <person name="Daum C."/>
            <person name="Ng V."/>
            <person name="Clum A."/>
            <person name="Ohm R."/>
            <person name="Martin F."/>
            <person name="Silar P."/>
            <person name="Natvig D."/>
            <person name="Lalanne C."/>
            <person name="Gautier V."/>
            <person name="Ament-Velasquez S.L."/>
            <person name="Kruys A."/>
            <person name="Hutchinson M.I."/>
            <person name="Powell A.J."/>
            <person name="Barry K."/>
            <person name="Miller A.N."/>
            <person name="Grigoriev I.V."/>
            <person name="Debuchy R."/>
            <person name="Gladieux P."/>
            <person name="Thoren M.H."/>
            <person name="Johannesson H."/>
        </authorList>
    </citation>
    <scope>NUCLEOTIDE SEQUENCE</scope>
    <source>
        <strain evidence="3">CBS 757.83</strain>
    </source>
</reference>
<dbReference type="EMBL" id="MU863624">
    <property type="protein sequence ID" value="KAK4106515.1"/>
    <property type="molecule type" value="Genomic_DNA"/>
</dbReference>
<dbReference type="Proteomes" id="UP001305647">
    <property type="component" value="Unassembled WGS sequence"/>
</dbReference>
<dbReference type="PANTHER" id="PTHR24006">
    <property type="entry name" value="UBIQUITIN CARBOXYL-TERMINAL HYDROLASE"/>
    <property type="match status" value="1"/>
</dbReference>
<dbReference type="SUPFAM" id="SSF48371">
    <property type="entry name" value="ARM repeat"/>
    <property type="match status" value="1"/>
</dbReference>
<evidence type="ECO:0000313" key="3">
    <source>
        <dbReference type="EMBL" id="KAK4106515.1"/>
    </source>
</evidence>
<dbReference type="InterPro" id="IPR028889">
    <property type="entry name" value="USP"/>
</dbReference>
<dbReference type="GO" id="GO:0016579">
    <property type="term" value="P:protein deubiquitination"/>
    <property type="evidence" value="ECO:0007669"/>
    <property type="project" value="InterPro"/>
</dbReference>
<dbReference type="PROSITE" id="PS00973">
    <property type="entry name" value="USP_2"/>
    <property type="match status" value="1"/>
</dbReference>
<dbReference type="FunFam" id="3.90.70.10:FF:000136">
    <property type="entry name" value="Ubiquitin C-terminal hydrolase, putative"/>
    <property type="match status" value="1"/>
</dbReference>
<dbReference type="InterPro" id="IPR001394">
    <property type="entry name" value="Peptidase_C19_UCH"/>
</dbReference>
<dbReference type="Gene3D" id="3.90.70.10">
    <property type="entry name" value="Cysteine proteinases"/>
    <property type="match status" value="1"/>
</dbReference>
<evidence type="ECO:0000256" key="1">
    <source>
        <dbReference type="SAM" id="MobiDB-lite"/>
    </source>
</evidence>
<dbReference type="InterPro" id="IPR016024">
    <property type="entry name" value="ARM-type_fold"/>
</dbReference>
<evidence type="ECO:0000313" key="4">
    <source>
        <dbReference type="Proteomes" id="UP001305647"/>
    </source>
</evidence>
<dbReference type="InterPro" id="IPR050164">
    <property type="entry name" value="Peptidase_C19"/>
</dbReference>